<organism evidence="5 6">
    <name type="scientific">Paeniglutamicibacter terrestris</name>
    <dbReference type="NCBI Taxonomy" id="2723403"/>
    <lineage>
        <taxon>Bacteria</taxon>
        <taxon>Bacillati</taxon>
        <taxon>Actinomycetota</taxon>
        <taxon>Actinomycetes</taxon>
        <taxon>Micrococcales</taxon>
        <taxon>Micrococcaceae</taxon>
        <taxon>Paeniglutamicibacter</taxon>
    </lineage>
</organism>
<evidence type="ECO:0000256" key="2">
    <source>
        <dbReference type="ARBA" id="ARBA00023125"/>
    </source>
</evidence>
<evidence type="ECO:0000313" key="6">
    <source>
        <dbReference type="Proteomes" id="UP000746595"/>
    </source>
</evidence>
<dbReference type="Pfam" id="PF00392">
    <property type="entry name" value="GntR"/>
    <property type="match status" value="1"/>
</dbReference>
<gene>
    <name evidence="5" type="ORF">HED64_13640</name>
</gene>
<evidence type="ECO:0000259" key="4">
    <source>
        <dbReference type="PROSITE" id="PS50949"/>
    </source>
</evidence>
<dbReference type="CDD" id="cd07377">
    <property type="entry name" value="WHTH_GntR"/>
    <property type="match status" value="1"/>
</dbReference>
<sequence length="256" mass="28039">MLKYVQSISEEPIHQRLSDLFRERIASNDWKEGNPLPSEAELCAQHGVSRGTVRQALASLRSEGLIAGGRGKPPVVAHPVPSQSFDTFMSYTEWAHSLGREPGQRTIEIARRPAGEELAGKMLLQTGEPVIQVLRLRLLDGLPTMVERSSFVLEAGKALFDFDTDSGSIFGHLTSLGVDLSRGKHVIDAVGADEMDASLLGVSAGSPLLRENRLTYSRDGKILECSDDRYLPHLANFVIENTRESKVALARVPRVA</sequence>
<feature type="domain" description="HTH gntR-type" evidence="4">
    <location>
        <begin position="11"/>
        <end position="79"/>
    </location>
</feature>
<evidence type="ECO:0000256" key="1">
    <source>
        <dbReference type="ARBA" id="ARBA00023015"/>
    </source>
</evidence>
<name>A0ABX1G661_9MICC</name>
<dbReference type="Gene3D" id="1.10.10.10">
    <property type="entry name" value="Winged helix-like DNA-binding domain superfamily/Winged helix DNA-binding domain"/>
    <property type="match status" value="1"/>
</dbReference>
<keyword evidence="6" id="KW-1185">Reference proteome</keyword>
<evidence type="ECO:0000256" key="3">
    <source>
        <dbReference type="ARBA" id="ARBA00023163"/>
    </source>
</evidence>
<dbReference type="InterPro" id="IPR011663">
    <property type="entry name" value="UTRA"/>
</dbReference>
<dbReference type="SUPFAM" id="SSF46785">
    <property type="entry name" value="Winged helix' DNA-binding domain"/>
    <property type="match status" value="1"/>
</dbReference>
<keyword evidence="1" id="KW-0805">Transcription regulation</keyword>
<dbReference type="PANTHER" id="PTHR44846">
    <property type="entry name" value="MANNOSYL-D-GLYCERATE TRANSPORT/METABOLISM SYSTEM REPRESSOR MNGR-RELATED"/>
    <property type="match status" value="1"/>
</dbReference>
<dbReference type="SMART" id="SM00345">
    <property type="entry name" value="HTH_GNTR"/>
    <property type="match status" value="1"/>
</dbReference>
<dbReference type="InterPro" id="IPR036388">
    <property type="entry name" value="WH-like_DNA-bd_sf"/>
</dbReference>
<dbReference type="Pfam" id="PF07702">
    <property type="entry name" value="UTRA"/>
    <property type="match status" value="1"/>
</dbReference>
<dbReference type="PRINTS" id="PR00035">
    <property type="entry name" value="HTHGNTR"/>
</dbReference>
<evidence type="ECO:0000313" key="5">
    <source>
        <dbReference type="EMBL" id="NKG21745.1"/>
    </source>
</evidence>
<dbReference type="SUPFAM" id="SSF64288">
    <property type="entry name" value="Chorismate lyase-like"/>
    <property type="match status" value="1"/>
</dbReference>
<keyword evidence="2" id="KW-0238">DNA-binding</keyword>
<dbReference type="InterPro" id="IPR028978">
    <property type="entry name" value="Chorismate_lyase_/UTRA_dom_sf"/>
</dbReference>
<reference evidence="5 6" key="1">
    <citation type="submission" date="2020-04" db="EMBL/GenBank/DDBJ databases">
        <title>Paeniglutamicibacter sp. ANT13_2, a novel actinomycete isolated from sediment in Antarctica.</title>
        <authorList>
            <person name="Sakdapetsiri C."/>
            <person name="Pinyakong O."/>
        </authorList>
    </citation>
    <scope>NUCLEOTIDE SEQUENCE [LARGE SCALE GENOMIC DNA]</scope>
    <source>
        <strain evidence="5 6">ANT13_2</strain>
    </source>
</reference>
<accession>A0ABX1G661</accession>
<dbReference type="SMART" id="SM00866">
    <property type="entry name" value="UTRA"/>
    <property type="match status" value="1"/>
</dbReference>
<dbReference type="InterPro" id="IPR050679">
    <property type="entry name" value="Bact_HTH_transcr_reg"/>
</dbReference>
<dbReference type="PROSITE" id="PS50949">
    <property type="entry name" value="HTH_GNTR"/>
    <property type="match status" value="1"/>
</dbReference>
<dbReference type="Proteomes" id="UP000746595">
    <property type="component" value="Unassembled WGS sequence"/>
</dbReference>
<dbReference type="Gene3D" id="3.40.1410.10">
    <property type="entry name" value="Chorismate lyase-like"/>
    <property type="match status" value="1"/>
</dbReference>
<comment type="caution">
    <text evidence="5">The sequence shown here is derived from an EMBL/GenBank/DDBJ whole genome shotgun (WGS) entry which is preliminary data.</text>
</comment>
<dbReference type="EMBL" id="JAAWVT010000006">
    <property type="protein sequence ID" value="NKG21745.1"/>
    <property type="molecule type" value="Genomic_DNA"/>
</dbReference>
<protein>
    <submittedName>
        <fullName evidence="5">GntR family transcriptional regulator</fullName>
    </submittedName>
</protein>
<dbReference type="InterPro" id="IPR036390">
    <property type="entry name" value="WH_DNA-bd_sf"/>
</dbReference>
<dbReference type="InterPro" id="IPR000524">
    <property type="entry name" value="Tscrpt_reg_HTH_GntR"/>
</dbReference>
<dbReference type="PANTHER" id="PTHR44846:SF1">
    <property type="entry name" value="MANNOSYL-D-GLYCERATE TRANSPORT_METABOLISM SYSTEM REPRESSOR MNGR-RELATED"/>
    <property type="match status" value="1"/>
</dbReference>
<proteinExistence type="predicted"/>
<keyword evidence="3" id="KW-0804">Transcription</keyword>